<reference evidence="1 2" key="1">
    <citation type="submission" date="2019-02" db="EMBL/GenBank/DDBJ databases">
        <title>Genome sequencing of Clostridium botulinum clinical isolates.</title>
        <authorList>
            <person name="Brunt J."/>
            <person name="Van Vliet A.H.M."/>
            <person name="Stringer S.C."/>
            <person name="Grant K.A."/>
            <person name="Carter A.C."/>
            <person name="Peck M.W."/>
        </authorList>
    </citation>
    <scope>NUCLEOTIDE SEQUENCE [LARGE SCALE GENOMIC DNA]</scope>
    <source>
        <strain evidence="1 2">H113700579</strain>
    </source>
</reference>
<name>A0A6M0SSM9_CLOBO</name>
<sequence length="69" mass="8558">MLWRSFENIPDIYEQNRIRVLNDENFKQLVNDIKRTKEFIYNFDFLNFNRRYHFDGENCDLANAHTLLQ</sequence>
<evidence type="ECO:0000313" key="1">
    <source>
        <dbReference type="EMBL" id="NFA44271.1"/>
    </source>
</evidence>
<accession>A0A6M0SSM9</accession>
<dbReference type="AlphaFoldDB" id="A0A6M0SSM9"/>
<evidence type="ECO:0000313" key="2">
    <source>
        <dbReference type="Proteomes" id="UP000472355"/>
    </source>
</evidence>
<organism evidence="1 2">
    <name type="scientific">Clostridium botulinum</name>
    <dbReference type="NCBI Taxonomy" id="1491"/>
    <lineage>
        <taxon>Bacteria</taxon>
        <taxon>Bacillati</taxon>
        <taxon>Bacillota</taxon>
        <taxon>Clostridia</taxon>
        <taxon>Eubacteriales</taxon>
        <taxon>Clostridiaceae</taxon>
        <taxon>Clostridium</taxon>
    </lineage>
</organism>
<protein>
    <submittedName>
        <fullName evidence="1">Uncharacterized protein</fullName>
    </submittedName>
</protein>
<comment type="caution">
    <text evidence="1">The sequence shown here is derived from an EMBL/GenBank/DDBJ whole genome shotgun (WGS) entry which is preliminary data.</text>
</comment>
<gene>
    <name evidence="1" type="ORF">EXM65_17330</name>
</gene>
<proteinExistence type="predicted"/>
<dbReference type="Proteomes" id="UP000472355">
    <property type="component" value="Unassembled WGS sequence"/>
</dbReference>
<dbReference type="EMBL" id="SGKU01000069">
    <property type="protein sequence ID" value="NFA44271.1"/>
    <property type="molecule type" value="Genomic_DNA"/>
</dbReference>